<proteinExistence type="predicted"/>
<evidence type="ECO:0008006" key="3">
    <source>
        <dbReference type="Google" id="ProtNLM"/>
    </source>
</evidence>
<organism evidence="1 2">
    <name type="scientific">Thalassobacillus devorans</name>
    <dbReference type="NCBI Taxonomy" id="279813"/>
    <lineage>
        <taxon>Bacteria</taxon>
        <taxon>Bacillati</taxon>
        <taxon>Bacillota</taxon>
        <taxon>Bacilli</taxon>
        <taxon>Bacillales</taxon>
        <taxon>Bacillaceae</taxon>
        <taxon>Thalassobacillus</taxon>
    </lineage>
</organism>
<evidence type="ECO:0000313" key="2">
    <source>
        <dbReference type="Proteomes" id="UP000619534"/>
    </source>
</evidence>
<dbReference type="EMBL" id="BMCJ01000002">
    <property type="protein sequence ID" value="GGC85745.1"/>
    <property type="molecule type" value="Genomic_DNA"/>
</dbReference>
<sequence length="155" mass="17722">MECAERALEYLINTKTMMVKPNLQENKLAALIREDSHVVCAKMSVQNILNNSCIFYGSSFNGRRDFARAFLHTDKKLPIEVSSPSGIVMFPLRDNITGDQVWFNYHHVKDQRVSAPGKMEILFSDNTTYTIDTSKASFNRQFILAARLVNRLHHA</sequence>
<accession>A0ABQ1NV38</accession>
<keyword evidence="2" id="KW-1185">Reference proteome</keyword>
<dbReference type="Proteomes" id="UP000619534">
    <property type="component" value="Unassembled WGS sequence"/>
</dbReference>
<dbReference type="InterPro" id="IPR010461">
    <property type="entry name" value="ComK"/>
</dbReference>
<protein>
    <recommendedName>
        <fullName evidence="3">Competence protein ComK</fullName>
    </recommendedName>
</protein>
<reference evidence="2" key="1">
    <citation type="journal article" date="2019" name="Int. J. Syst. Evol. Microbiol.">
        <title>The Global Catalogue of Microorganisms (GCM) 10K type strain sequencing project: providing services to taxonomists for standard genome sequencing and annotation.</title>
        <authorList>
            <consortium name="The Broad Institute Genomics Platform"/>
            <consortium name="The Broad Institute Genome Sequencing Center for Infectious Disease"/>
            <person name="Wu L."/>
            <person name="Ma J."/>
        </authorList>
    </citation>
    <scope>NUCLEOTIDE SEQUENCE [LARGE SCALE GENOMIC DNA]</scope>
    <source>
        <strain evidence="2">CCM 7282</strain>
    </source>
</reference>
<gene>
    <name evidence="1" type="ORF">GCM10007216_15590</name>
</gene>
<dbReference type="Pfam" id="PF06338">
    <property type="entry name" value="ComK"/>
    <property type="match status" value="1"/>
</dbReference>
<evidence type="ECO:0000313" key="1">
    <source>
        <dbReference type="EMBL" id="GGC85745.1"/>
    </source>
</evidence>
<comment type="caution">
    <text evidence="1">The sequence shown here is derived from an EMBL/GenBank/DDBJ whole genome shotgun (WGS) entry which is preliminary data.</text>
</comment>
<dbReference type="RefSeq" id="WP_062442352.1">
    <property type="nucleotide sequence ID" value="NZ_BMCJ01000002.1"/>
</dbReference>
<name>A0ABQ1NV38_9BACI</name>